<keyword evidence="2" id="KW-1185">Reference proteome</keyword>
<accession>A0AAV9NTH0</accession>
<proteinExistence type="predicted"/>
<gene>
    <name evidence="1" type="ORF">LTR77_011203</name>
</gene>
<reference evidence="1 2" key="1">
    <citation type="submission" date="2023-08" db="EMBL/GenBank/DDBJ databases">
        <title>Black Yeasts Isolated from many extreme environments.</title>
        <authorList>
            <person name="Coleine C."/>
            <person name="Stajich J.E."/>
            <person name="Selbmann L."/>
        </authorList>
    </citation>
    <scope>NUCLEOTIDE SEQUENCE [LARGE SCALE GENOMIC DNA]</scope>
    <source>
        <strain evidence="1 2">CCFEE 5935</strain>
    </source>
</reference>
<sequence length="405" mass="45484">MENIVVHPQGDVCFVARGATPDPQISFLVSSKVVCLASRPFAVLLGPNFHEGQTLAQAASLPIHIELPDDDAKGLDVVFKVLHHKAGTDNLPLPILAATARLVDKYQMQEVFHAHSLRWLYQHLRGSGTSKTLPEYLGIAFGFRLPAVQAIIAFGMATITGFLASAYGNASCAASSIRNTECADLVPYGHCERIDDYREYLSTVWTHELMKLVEPMTMKDRQAAKYGSKPLGRRPESPLVQHCNLDPCLHDRLLVPHFYQCISNFRVTGTENDPYPLLYHATRLNDLAAKLHQHPKYDDYDQRFTDHSHKILCTACDWLDDDMPAMFLDFFKPTIGRHRAMEADDLSDRRALKACGCGYSDTMSLLFGEKLPHTLEDMEKLSDFVCNQFQLDPEIDLDTSDEESD</sequence>
<dbReference type="RefSeq" id="XP_064653415.1">
    <property type="nucleotide sequence ID" value="XM_064808414.1"/>
</dbReference>
<dbReference type="AlphaFoldDB" id="A0AAV9NTH0"/>
<evidence type="ECO:0008006" key="3">
    <source>
        <dbReference type="Google" id="ProtNLM"/>
    </source>
</evidence>
<evidence type="ECO:0000313" key="1">
    <source>
        <dbReference type="EMBL" id="KAK5162772.1"/>
    </source>
</evidence>
<protein>
    <recommendedName>
        <fullName evidence="3">BTB domain-containing protein</fullName>
    </recommendedName>
</protein>
<organism evidence="1 2">
    <name type="scientific">Saxophila tyrrhenica</name>
    <dbReference type="NCBI Taxonomy" id="1690608"/>
    <lineage>
        <taxon>Eukaryota</taxon>
        <taxon>Fungi</taxon>
        <taxon>Dikarya</taxon>
        <taxon>Ascomycota</taxon>
        <taxon>Pezizomycotina</taxon>
        <taxon>Dothideomycetes</taxon>
        <taxon>Dothideomycetidae</taxon>
        <taxon>Mycosphaerellales</taxon>
        <taxon>Extremaceae</taxon>
        <taxon>Saxophila</taxon>
    </lineage>
</organism>
<comment type="caution">
    <text evidence="1">The sequence shown here is derived from an EMBL/GenBank/DDBJ whole genome shotgun (WGS) entry which is preliminary data.</text>
</comment>
<name>A0AAV9NTH0_9PEZI</name>
<dbReference type="EMBL" id="JAVRRT010000035">
    <property type="protein sequence ID" value="KAK5162772.1"/>
    <property type="molecule type" value="Genomic_DNA"/>
</dbReference>
<dbReference type="GeneID" id="89932522"/>
<dbReference type="Proteomes" id="UP001337655">
    <property type="component" value="Unassembled WGS sequence"/>
</dbReference>
<evidence type="ECO:0000313" key="2">
    <source>
        <dbReference type="Proteomes" id="UP001337655"/>
    </source>
</evidence>